<comment type="caution">
    <text evidence="2">The sequence shown here is derived from an EMBL/GenBank/DDBJ whole genome shotgun (WGS) entry which is preliminary data.</text>
</comment>
<accession>A0A246WR82</accession>
<name>A0A246WR82_9BURK</name>
<evidence type="ECO:0000256" key="1">
    <source>
        <dbReference type="SAM" id="MobiDB-lite"/>
    </source>
</evidence>
<feature type="region of interest" description="Disordered" evidence="1">
    <location>
        <begin position="1"/>
        <end position="32"/>
    </location>
</feature>
<gene>
    <name evidence="2" type="ORF">CEJ42_13030</name>
</gene>
<protein>
    <submittedName>
        <fullName evidence="2">Uncharacterized protein</fullName>
    </submittedName>
</protein>
<evidence type="ECO:0000313" key="3">
    <source>
        <dbReference type="Proteomes" id="UP000197596"/>
    </source>
</evidence>
<evidence type="ECO:0000313" key="2">
    <source>
        <dbReference type="EMBL" id="OWY28884.1"/>
    </source>
</evidence>
<sequence>MRANEAELLSSPPRRPRERGDAATFSTLSRHNQRHRIPAFAGMTDQVEMRLLTTRDEAKAVQK</sequence>
<dbReference type="EMBL" id="NJGU01000006">
    <property type="protein sequence ID" value="OWY28884.1"/>
    <property type="molecule type" value="Genomic_DNA"/>
</dbReference>
<reference evidence="2 3" key="1">
    <citation type="submission" date="2017-06" db="EMBL/GenBank/DDBJ databases">
        <title>Herbaspirillum phytohormonus sp. nov., isolated from the root nodule of Robinia pseudoacacia in lead-zinc mine.</title>
        <authorList>
            <person name="Fan M."/>
            <person name="Lin Y."/>
        </authorList>
    </citation>
    <scope>NUCLEOTIDE SEQUENCE [LARGE SCALE GENOMIC DNA]</scope>
    <source>
        <strain evidence="2 3">HZ10</strain>
    </source>
</reference>
<organism evidence="2 3">
    <name type="scientific">Herbaspirillum robiniae</name>
    <dbReference type="NCBI Taxonomy" id="2014887"/>
    <lineage>
        <taxon>Bacteria</taxon>
        <taxon>Pseudomonadati</taxon>
        <taxon>Pseudomonadota</taxon>
        <taxon>Betaproteobacteria</taxon>
        <taxon>Burkholderiales</taxon>
        <taxon>Oxalobacteraceae</taxon>
        <taxon>Herbaspirillum</taxon>
    </lineage>
</organism>
<dbReference type="Proteomes" id="UP000197596">
    <property type="component" value="Unassembled WGS sequence"/>
</dbReference>
<dbReference type="AlphaFoldDB" id="A0A246WR82"/>
<proteinExistence type="predicted"/>